<organism evidence="2 3">
    <name type="scientific">Lasius niger</name>
    <name type="common">Black garden ant</name>
    <dbReference type="NCBI Taxonomy" id="67767"/>
    <lineage>
        <taxon>Eukaryota</taxon>
        <taxon>Metazoa</taxon>
        <taxon>Ecdysozoa</taxon>
        <taxon>Arthropoda</taxon>
        <taxon>Hexapoda</taxon>
        <taxon>Insecta</taxon>
        <taxon>Pterygota</taxon>
        <taxon>Neoptera</taxon>
        <taxon>Endopterygota</taxon>
        <taxon>Hymenoptera</taxon>
        <taxon>Apocrita</taxon>
        <taxon>Aculeata</taxon>
        <taxon>Formicoidea</taxon>
        <taxon>Formicidae</taxon>
        <taxon>Formicinae</taxon>
        <taxon>Lasius</taxon>
        <taxon>Lasius</taxon>
    </lineage>
</organism>
<comment type="caution">
    <text evidence="2">The sequence shown here is derived from an EMBL/GenBank/DDBJ whole genome shotgun (WGS) entry which is preliminary data.</text>
</comment>
<dbReference type="PaxDb" id="67767-A0A0J7KAM5"/>
<dbReference type="EMBL" id="LBMM01010729">
    <property type="protein sequence ID" value="KMQ87286.1"/>
    <property type="molecule type" value="Genomic_DNA"/>
</dbReference>
<feature type="chain" id="PRO_5005289944" evidence="1">
    <location>
        <begin position="18"/>
        <end position="137"/>
    </location>
</feature>
<name>A0A0J7KAM5_LASNI</name>
<reference evidence="2 3" key="1">
    <citation type="submission" date="2015-04" db="EMBL/GenBank/DDBJ databases">
        <title>Lasius niger genome sequencing.</title>
        <authorList>
            <person name="Konorov E.A."/>
            <person name="Nikitin M.A."/>
            <person name="Kirill M.V."/>
            <person name="Chang P."/>
        </authorList>
    </citation>
    <scope>NUCLEOTIDE SEQUENCE [LARGE SCALE GENOMIC DNA]</scope>
    <source>
        <tissue evidence="2">Whole</tissue>
    </source>
</reference>
<keyword evidence="1" id="KW-0732">Signal</keyword>
<protein>
    <submittedName>
        <fullName evidence="2">Membrane protein</fullName>
    </submittedName>
</protein>
<sequence length="137" mass="14466">MTLLSGLFLFSAGGAVAATKSASKAPDLTFYGPVIDTCSHWTESKDDTARKIYGAAVLGELSGLENMCRLAKSGSLPFPCTGKKIQNAGQFAVSVANTCKTNPTHTIAEVTFVVWKWIATHDASKEASKKAKPAAKK</sequence>
<proteinExistence type="predicted"/>
<evidence type="ECO:0000256" key="1">
    <source>
        <dbReference type="SAM" id="SignalP"/>
    </source>
</evidence>
<gene>
    <name evidence="2" type="ORF">RF55_13475</name>
</gene>
<dbReference type="Proteomes" id="UP000036403">
    <property type="component" value="Unassembled WGS sequence"/>
</dbReference>
<evidence type="ECO:0000313" key="3">
    <source>
        <dbReference type="Proteomes" id="UP000036403"/>
    </source>
</evidence>
<keyword evidence="3" id="KW-1185">Reference proteome</keyword>
<evidence type="ECO:0000313" key="2">
    <source>
        <dbReference type="EMBL" id="KMQ87286.1"/>
    </source>
</evidence>
<feature type="signal peptide" evidence="1">
    <location>
        <begin position="1"/>
        <end position="17"/>
    </location>
</feature>
<dbReference type="AlphaFoldDB" id="A0A0J7KAM5"/>
<accession>A0A0J7KAM5</accession>